<dbReference type="EMBL" id="DQ418486">
    <property type="protein sequence ID" value="ABD77440.1"/>
    <property type="molecule type" value="Genomic_DNA"/>
</dbReference>
<name>Q1ZZ85_BURPE</name>
<sequence length="155" mass="16856">MTCFLRAGLFISPYRVACSARRAAARRQTLRMIAGFFNLTRGRIDSGRLLYAAAAPQFELLAIFAANPHRLAPDARPGRATGGIVIFGPDLSSAVPAVGREYVVQGEAELVDTRAYLGEDGFLGRPALVGQTGLEFDFEFLESLICNHFVTLSNF</sequence>
<organism evidence="1">
    <name type="scientific">Burkholderia pseudomallei</name>
    <name type="common">Pseudomonas pseudomallei</name>
    <dbReference type="NCBI Taxonomy" id="28450"/>
    <lineage>
        <taxon>Bacteria</taxon>
        <taxon>Pseudomonadati</taxon>
        <taxon>Pseudomonadota</taxon>
        <taxon>Betaproteobacteria</taxon>
        <taxon>Burkholderiales</taxon>
        <taxon>Burkholderiaceae</taxon>
        <taxon>Burkholderia</taxon>
        <taxon>pseudomallei group</taxon>
    </lineage>
</organism>
<evidence type="ECO:0000313" key="1">
    <source>
        <dbReference type="EMBL" id="ABD77440.1"/>
    </source>
</evidence>
<proteinExistence type="predicted"/>
<accession>Q1ZZ85</accession>
<reference evidence="1" key="1">
    <citation type="journal article" date="2006" name="BMC Microbiol.">
        <title>Characterization of the mrgRS locus of the opportunistic pathogen Burkholderia pseudomallei: temperature regulates the expression of a two-component signal transduction system.</title>
        <authorList>
            <person name="Mahfouz M.E."/>
            <person name="Grayson T.H."/>
            <person name="Dance D.A.B."/>
            <person name="Gilpin M.L."/>
        </authorList>
    </citation>
    <scope>NUCLEOTIDE SEQUENCE</scope>
    <source>
        <strain evidence="1">204</strain>
    </source>
</reference>
<protein>
    <submittedName>
        <fullName evidence="1">Putative membrane transport-associated protein</fullName>
    </submittedName>
</protein>
<dbReference type="AlphaFoldDB" id="Q1ZZ85"/>